<evidence type="ECO:0000256" key="1">
    <source>
        <dbReference type="SAM" id="SignalP"/>
    </source>
</evidence>
<dbReference type="EMBL" id="CP005587">
    <property type="protein sequence ID" value="AGK57295.1"/>
    <property type="molecule type" value="Genomic_DNA"/>
</dbReference>
<proteinExistence type="predicted"/>
<name>N0BAZ6_9HYPH</name>
<dbReference type="HOGENOM" id="CLU_2130075_0_0_5"/>
<evidence type="ECO:0000313" key="2">
    <source>
        <dbReference type="EMBL" id="AGK57295.1"/>
    </source>
</evidence>
<organism evidence="2 3">
    <name type="scientific">Hyphomicrobium denitrificans 1NES1</name>
    <dbReference type="NCBI Taxonomy" id="670307"/>
    <lineage>
        <taxon>Bacteria</taxon>
        <taxon>Pseudomonadati</taxon>
        <taxon>Pseudomonadota</taxon>
        <taxon>Alphaproteobacteria</taxon>
        <taxon>Hyphomicrobiales</taxon>
        <taxon>Hyphomicrobiaceae</taxon>
        <taxon>Hyphomicrobium</taxon>
    </lineage>
</organism>
<dbReference type="AlphaFoldDB" id="N0BAZ6"/>
<accession>N0BAZ6</accession>
<dbReference type="Proteomes" id="UP000005952">
    <property type="component" value="Chromosome"/>
</dbReference>
<evidence type="ECO:0000313" key="3">
    <source>
        <dbReference type="Proteomes" id="UP000005952"/>
    </source>
</evidence>
<dbReference type="KEGG" id="hdt:HYPDE_28078"/>
<feature type="signal peptide" evidence="1">
    <location>
        <begin position="1"/>
        <end position="25"/>
    </location>
</feature>
<reference evidence="2 3" key="1">
    <citation type="journal article" date="2013" name="Genome Announc.">
        <title>Genome sequences for three denitrifying bacterial strains isolated from a uranium- and nitrate-contaminated subsurface environment.</title>
        <authorList>
            <person name="Venkatramanan R."/>
            <person name="Prakash O."/>
            <person name="Woyke T."/>
            <person name="Chain P."/>
            <person name="Goodwin L.A."/>
            <person name="Watson D."/>
            <person name="Brooks S."/>
            <person name="Kostka J.E."/>
            <person name="Green S.J."/>
        </authorList>
    </citation>
    <scope>NUCLEOTIDE SEQUENCE [LARGE SCALE GENOMIC DNA]</scope>
    <source>
        <strain evidence="2 3">1NES1</strain>
    </source>
</reference>
<protein>
    <submittedName>
        <fullName evidence="2">Uncharacterized protein</fullName>
    </submittedName>
</protein>
<sequence>MPTKSLTAMAAIAVALCVSSYSASAFDALHRPDLRYHEFDPDRAAALDRYYHYYYDPRGYYPYYNSGEWGGPSINRFRGHLPPYYASWGSTNRRYYHVEWHRRHYGGHRRGDW</sequence>
<dbReference type="OrthoDB" id="7933599at2"/>
<dbReference type="RefSeq" id="WP_015597332.1">
    <property type="nucleotide sequence ID" value="NC_021172.1"/>
</dbReference>
<keyword evidence="3" id="KW-1185">Reference proteome</keyword>
<gene>
    <name evidence="2" type="ORF">HYPDE_28078</name>
</gene>
<dbReference type="STRING" id="670307.HYPDE_28078"/>
<feature type="chain" id="PRO_5004105519" evidence="1">
    <location>
        <begin position="26"/>
        <end position="113"/>
    </location>
</feature>
<keyword evidence="1" id="KW-0732">Signal</keyword>